<feature type="compositionally biased region" description="Basic and acidic residues" evidence="1">
    <location>
        <begin position="211"/>
        <end position="244"/>
    </location>
</feature>
<feature type="compositionally biased region" description="Basic and acidic residues" evidence="1">
    <location>
        <begin position="1"/>
        <end position="15"/>
    </location>
</feature>
<evidence type="ECO:0000313" key="2">
    <source>
        <dbReference type="EMBL" id="KIJ06322.1"/>
    </source>
</evidence>
<keyword evidence="3" id="KW-1185">Reference proteome</keyword>
<evidence type="ECO:0000313" key="3">
    <source>
        <dbReference type="Proteomes" id="UP000053647"/>
    </source>
</evidence>
<feature type="compositionally biased region" description="Basic and acidic residues" evidence="1">
    <location>
        <begin position="291"/>
        <end position="301"/>
    </location>
</feature>
<feature type="compositionally biased region" description="Polar residues" evidence="1">
    <location>
        <begin position="37"/>
        <end position="46"/>
    </location>
</feature>
<name>A0A0C9TDN0_PAXIN</name>
<feature type="compositionally biased region" description="Pro residues" evidence="1">
    <location>
        <begin position="194"/>
        <end position="207"/>
    </location>
</feature>
<dbReference type="OrthoDB" id="10448762at2759"/>
<proteinExistence type="predicted"/>
<accession>A0A0C9TDN0</accession>
<feature type="compositionally biased region" description="Basic and acidic residues" evidence="1">
    <location>
        <begin position="117"/>
        <end position="148"/>
    </location>
</feature>
<feature type="region of interest" description="Disordered" evidence="1">
    <location>
        <begin position="1"/>
        <end position="305"/>
    </location>
</feature>
<reference evidence="3" key="2">
    <citation type="submission" date="2015-01" db="EMBL/GenBank/DDBJ databases">
        <title>Evolutionary Origins and Diversification of the Mycorrhizal Mutualists.</title>
        <authorList>
            <consortium name="DOE Joint Genome Institute"/>
            <consortium name="Mycorrhizal Genomics Consortium"/>
            <person name="Kohler A."/>
            <person name="Kuo A."/>
            <person name="Nagy L.G."/>
            <person name="Floudas D."/>
            <person name="Copeland A."/>
            <person name="Barry K.W."/>
            <person name="Cichocki N."/>
            <person name="Veneault-Fourrey C."/>
            <person name="LaButti K."/>
            <person name="Lindquist E.A."/>
            <person name="Lipzen A."/>
            <person name="Lundell T."/>
            <person name="Morin E."/>
            <person name="Murat C."/>
            <person name="Riley R."/>
            <person name="Ohm R."/>
            <person name="Sun H."/>
            <person name="Tunlid A."/>
            <person name="Henrissat B."/>
            <person name="Grigoriev I.V."/>
            <person name="Hibbett D.S."/>
            <person name="Martin F."/>
        </authorList>
    </citation>
    <scope>NUCLEOTIDE SEQUENCE [LARGE SCALE GENOMIC DNA]</scope>
    <source>
        <strain evidence="3">ATCC 200175</strain>
    </source>
</reference>
<dbReference type="HOGENOM" id="CLU_665801_0_0_1"/>
<evidence type="ECO:0000256" key="1">
    <source>
        <dbReference type="SAM" id="MobiDB-lite"/>
    </source>
</evidence>
<gene>
    <name evidence="2" type="ORF">PAXINDRAFT_20478</name>
</gene>
<feature type="region of interest" description="Disordered" evidence="1">
    <location>
        <begin position="345"/>
        <end position="381"/>
    </location>
</feature>
<protein>
    <submittedName>
        <fullName evidence="2">Uncharacterized protein</fullName>
    </submittedName>
</protein>
<dbReference type="AlphaFoldDB" id="A0A0C9TDN0"/>
<sequence length="413" mass="45913">MSDVDRPAHHRDFSGPRDSATRGPAGHQNILLHHPVPQQQVPTDELQSAVHGPGQHQEYFNHPIRVPSASASPPPLPRTRSPGPSFQPYPPSSRQPVGPAQPAGQRSPPSYPCEPVRQGEHDVAWECRGPPPEHHRDWERCGRPEYPGHHSQQSYPSRSPGPHHRAMSLMETSPRSSHPSTHHPRPYWDSKPPNGTPHPRSPPPGPSVAPENRHWRYDPARFDARENPRPIERDTTIDQRHIRMSESPNSTPASDGKRRKQAKEKGADAQSVTGSAPGDPPKRERKKLQCRPKDEQARDPHVLQLSSDFSWTPRIGNASLQLSRVDRASNLTLLQVVTLQGSNVPVKHESTSPTSELQPLPKLKPTPSTPASHENGQWRYDPAQFDARAQYSFLTSRAPTCGKDIATYTSSPA</sequence>
<dbReference type="EMBL" id="KN820383">
    <property type="protein sequence ID" value="KIJ06322.1"/>
    <property type="molecule type" value="Genomic_DNA"/>
</dbReference>
<reference evidence="2 3" key="1">
    <citation type="submission" date="2014-06" db="EMBL/GenBank/DDBJ databases">
        <authorList>
            <consortium name="DOE Joint Genome Institute"/>
            <person name="Kuo A."/>
            <person name="Kohler A."/>
            <person name="Nagy L.G."/>
            <person name="Floudas D."/>
            <person name="Copeland A."/>
            <person name="Barry K.W."/>
            <person name="Cichocki N."/>
            <person name="Veneault-Fourrey C."/>
            <person name="LaButti K."/>
            <person name="Lindquist E.A."/>
            <person name="Lipzen A."/>
            <person name="Lundell T."/>
            <person name="Morin E."/>
            <person name="Murat C."/>
            <person name="Sun H."/>
            <person name="Tunlid A."/>
            <person name="Henrissat B."/>
            <person name="Grigoriev I.V."/>
            <person name="Hibbett D.S."/>
            <person name="Martin F."/>
            <person name="Nordberg H.P."/>
            <person name="Cantor M.N."/>
            <person name="Hua S.X."/>
        </authorList>
    </citation>
    <scope>NUCLEOTIDE SEQUENCE [LARGE SCALE GENOMIC DNA]</scope>
    <source>
        <strain evidence="2 3">ATCC 200175</strain>
    </source>
</reference>
<dbReference type="Proteomes" id="UP000053647">
    <property type="component" value="Unassembled WGS sequence"/>
</dbReference>
<organism evidence="2 3">
    <name type="scientific">Paxillus involutus ATCC 200175</name>
    <dbReference type="NCBI Taxonomy" id="664439"/>
    <lineage>
        <taxon>Eukaryota</taxon>
        <taxon>Fungi</taxon>
        <taxon>Dikarya</taxon>
        <taxon>Basidiomycota</taxon>
        <taxon>Agaricomycotina</taxon>
        <taxon>Agaricomycetes</taxon>
        <taxon>Agaricomycetidae</taxon>
        <taxon>Boletales</taxon>
        <taxon>Paxilineae</taxon>
        <taxon>Paxillaceae</taxon>
        <taxon>Paxillus</taxon>
    </lineage>
</organism>